<proteinExistence type="predicted"/>
<dbReference type="RefSeq" id="WP_344337842.1">
    <property type="nucleotide sequence ID" value="NZ_BAAAKJ010000220.1"/>
</dbReference>
<evidence type="ECO:0000313" key="2">
    <source>
        <dbReference type="EMBL" id="GAA1399927.1"/>
    </source>
</evidence>
<sequence>MSLPPESRPADTGVIHDIGYRGYAGPRLGRAYAARSLFTQSLRAAYGLGRSGKSKVLPMIVLGVATVPALVIVAVSVMTGSGDLPVDYAEYLRNISLVISIFLASQAPVLFSRDLRHHTVSLYFSRPITRADYVRAKFGAMACAQFLLMLAPLLVLYVGSLLVGLKFGDQTEHFLYGLVAAALYALVPTSVATVIAAATPQRGFGVAGIMGYLAISASTLGIVVGSSLDRLDFGEELPRSTQWAALLSPEGLVESLVNELFDLGSDPERLHAPGGLGLLVFIAVAVAMVAGSYRLLLRRYRKV</sequence>
<reference evidence="2 3" key="1">
    <citation type="journal article" date="2019" name="Int. J. Syst. Evol. Microbiol.">
        <title>The Global Catalogue of Microorganisms (GCM) 10K type strain sequencing project: providing services to taxonomists for standard genome sequencing and annotation.</title>
        <authorList>
            <consortium name="The Broad Institute Genomics Platform"/>
            <consortium name="The Broad Institute Genome Sequencing Center for Infectious Disease"/>
            <person name="Wu L."/>
            <person name="Ma J."/>
        </authorList>
    </citation>
    <scope>NUCLEOTIDE SEQUENCE [LARGE SCALE GENOMIC DNA]</scope>
    <source>
        <strain evidence="2 3">JCM 12393</strain>
    </source>
</reference>
<protein>
    <submittedName>
        <fullName evidence="2">ABC transporter permease</fullName>
    </submittedName>
</protein>
<comment type="caution">
    <text evidence="2">The sequence shown here is derived from an EMBL/GenBank/DDBJ whole genome shotgun (WGS) entry which is preliminary data.</text>
</comment>
<evidence type="ECO:0000256" key="1">
    <source>
        <dbReference type="SAM" id="Phobius"/>
    </source>
</evidence>
<keyword evidence="3" id="KW-1185">Reference proteome</keyword>
<gene>
    <name evidence="2" type="ORF">GCM10009639_40300</name>
</gene>
<feature type="transmembrane region" description="Helical" evidence="1">
    <location>
        <begin position="209"/>
        <end position="228"/>
    </location>
</feature>
<dbReference type="Proteomes" id="UP001499863">
    <property type="component" value="Unassembled WGS sequence"/>
</dbReference>
<feature type="transmembrane region" description="Helical" evidence="1">
    <location>
        <begin position="138"/>
        <end position="162"/>
    </location>
</feature>
<keyword evidence="1" id="KW-1133">Transmembrane helix</keyword>
<keyword evidence="1" id="KW-0472">Membrane</keyword>
<dbReference type="Pfam" id="PF12679">
    <property type="entry name" value="ABC2_membrane_2"/>
    <property type="match status" value="1"/>
</dbReference>
<dbReference type="EMBL" id="BAAAKJ010000220">
    <property type="protein sequence ID" value="GAA1399927.1"/>
    <property type="molecule type" value="Genomic_DNA"/>
</dbReference>
<name>A0ABN1Y9H6_9ACTN</name>
<feature type="transmembrane region" description="Helical" evidence="1">
    <location>
        <begin position="56"/>
        <end position="79"/>
    </location>
</feature>
<feature type="transmembrane region" description="Helical" evidence="1">
    <location>
        <begin position="276"/>
        <end position="297"/>
    </location>
</feature>
<organism evidence="2 3">
    <name type="scientific">Kitasatospora putterlickiae</name>
    <dbReference type="NCBI Taxonomy" id="221725"/>
    <lineage>
        <taxon>Bacteria</taxon>
        <taxon>Bacillati</taxon>
        <taxon>Actinomycetota</taxon>
        <taxon>Actinomycetes</taxon>
        <taxon>Kitasatosporales</taxon>
        <taxon>Streptomycetaceae</taxon>
        <taxon>Kitasatospora</taxon>
    </lineage>
</organism>
<accession>A0ABN1Y9H6</accession>
<evidence type="ECO:0000313" key="3">
    <source>
        <dbReference type="Proteomes" id="UP001499863"/>
    </source>
</evidence>
<feature type="transmembrane region" description="Helical" evidence="1">
    <location>
        <begin position="174"/>
        <end position="197"/>
    </location>
</feature>
<keyword evidence="1" id="KW-0812">Transmembrane</keyword>